<gene>
    <name evidence="2" type="ORF">RRG08_057025</name>
</gene>
<reference evidence="2" key="1">
    <citation type="journal article" date="2023" name="G3 (Bethesda)">
        <title>A reference genome for the long-term kleptoplast-retaining sea slug Elysia crispata morphotype clarki.</title>
        <authorList>
            <person name="Eastman K.E."/>
            <person name="Pendleton A.L."/>
            <person name="Shaikh M.A."/>
            <person name="Suttiyut T."/>
            <person name="Ogas R."/>
            <person name="Tomko P."/>
            <person name="Gavelis G."/>
            <person name="Widhalm J.R."/>
            <person name="Wisecaver J.H."/>
        </authorList>
    </citation>
    <scope>NUCLEOTIDE SEQUENCE</scope>
    <source>
        <strain evidence="2">ECLA1</strain>
    </source>
</reference>
<evidence type="ECO:0000313" key="3">
    <source>
        <dbReference type="Proteomes" id="UP001283361"/>
    </source>
</evidence>
<accession>A0AAE0Z800</accession>
<comment type="caution">
    <text evidence="2">The sequence shown here is derived from an EMBL/GenBank/DDBJ whole genome shotgun (WGS) entry which is preliminary data.</text>
</comment>
<keyword evidence="3" id="KW-1185">Reference proteome</keyword>
<sequence length="96" mass="10295">MSSLLHLLNPFSLCPPFLYLLLNPFSLCPSLMIILGPRSCQSTFPSLPCTYRCAFSCAESCSARPSQAVNVDCSSSYPKPDTAGCATSHLAETDIS</sequence>
<protein>
    <submittedName>
        <fullName evidence="2">Uncharacterized protein</fullName>
    </submittedName>
</protein>
<dbReference type="EMBL" id="JAWDGP010004530">
    <property type="protein sequence ID" value="KAK3763602.1"/>
    <property type="molecule type" value="Genomic_DNA"/>
</dbReference>
<dbReference type="Proteomes" id="UP001283361">
    <property type="component" value="Unassembled WGS sequence"/>
</dbReference>
<name>A0AAE0Z800_9GAST</name>
<dbReference type="AlphaFoldDB" id="A0AAE0Z800"/>
<organism evidence="2 3">
    <name type="scientific">Elysia crispata</name>
    <name type="common">lettuce slug</name>
    <dbReference type="NCBI Taxonomy" id="231223"/>
    <lineage>
        <taxon>Eukaryota</taxon>
        <taxon>Metazoa</taxon>
        <taxon>Spiralia</taxon>
        <taxon>Lophotrochozoa</taxon>
        <taxon>Mollusca</taxon>
        <taxon>Gastropoda</taxon>
        <taxon>Heterobranchia</taxon>
        <taxon>Euthyneura</taxon>
        <taxon>Panpulmonata</taxon>
        <taxon>Sacoglossa</taxon>
        <taxon>Placobranchoidea</taxon>
        <taxon>Plakobranchidae</taxon>
        <taxon>Elysia</taxon>
    </lineage>
</organism>
<keyword evidence="1" id="KW-1133">Transmembrane helix</keyword>
<keyword evidence="1" id="KW-0472">Membrane</keyword>
<proteinExistence type="predicted"/>
<keyword evidence="1" id="KW-0812">Transmembrane</keyword>
<feature type="transmembrane region" description="Helical" evidence="1">
    <location>
        <begin position="17"/>
        <end position="36"/>
    </location>
</feature>
<evidence type="ECO:0000256" key="1">
    <source>
        <dbReference type="SAM" id="Phobius"/>
    </source>
</evidence>
<evidence type="ECO:0000313" key="2">
    <source>
        <dbReference type="EMBL" id="KAK3763602.1"/>
    </source>
</evidence>